<dbReference type="AlphaFoldDB" id="A0ABD6EZU2"/>
<name>A0ABD6EZU2_9BILA</name>
<dbReference type="EMBL" id="JBGFUD010008822">
    <property type="protein sequence ID" value="MFH4982237.1"/>
    <property type="molecule type" value="Genomic_DNA"/>
</dbReference>
<feature type="signal peptide" evidence="2">
    <location>
        <begin position="1"/>
        <end position="22"/>
    </location>
</feature>
<accession>A0ABD6EZU2</accession>
<feature type="region of interest" description="Disordered" evidence="1">
    <location>
        <begin position="218"/>
        <end position="243"/>
    </location>
</feature>
<sequence length="334" mass="35698">MTSLLASFFLLLVGCLLWCAFRQRLSKKRTKSAKGKFVDTSHRIFNEQRVQKTRLYHASAALCMVQDDPNEFSPLKTNGSENRVSPASSLKDFPFSRSGRTVPNLYGAGDDFSENEGNMGDGTITDGCIGPKYGGSASQFHDISFYTNSPAQYYSLEEVQAALPSPHQVSQISQIYSSELTTGKSALAGTTSSFVDSSSTIGAAVICGATSTLRPISQSPLTDSAENEVNGFSGGSSRNSEVSSNDGFFMHTFKSNTSSVRNFTDGGSTLDRRLTPPYPDREESRETTPIAGGTCGTSDFGGGSQCPAEPYAFIGTATTTSSISDCRTLFSTVD</sequence>
<proteinExistence type="predicted"/>
<evidence type="ECO:0000313" key="4">
    <source>
        <dbReference type="Proteomes" id="UP001608902"/>
    </source>
</evidence>
<comment type="caution">
    <text evidence="3">The sequence shown here is derived from an EMBL/GenBank/DDBJ whole genome shotgun (WGS) entry which is preliminary data.</text>
</comment>
<dbReference type="Proteomes" id="UP001608902">
    <property type="component" value="Unassembled WGS sequence"/>
</dbReference>
<protein>
    <submittedName>
        <fullName evidence="3">Uncharacterized protein</fullName>
    </submittedName>
</protein>
<evidence type="ECO:0000256" key="1">
    <source>
        <dbReference type="SAM" id="MobiDB-lite"/>
    </source>
</evidence>
<organism evidence="3 4">
    <name type="scientific">Gnathostoma spinigerum</name>
    <dbReference type="NCBI Taxonomy" id="75299"/>
    <lineage>
        <taxon>Eukaryota</taxon>
        <taxon>Metazoa</taxon>
        <taxon>Ecdysozoa</taxon>
        <taxon>Nematoda</taxon>
        <taxon>Chromadorea</taxon>
        <taxon>Rhabditida</taxon>
        <taxon>Spirurina</taxon>
        <taxon>Gnathostomatomorpha</taxon>
        <taxon>Gnathostomatoidea</taxon>
        <taxon>Gnathostomatidae</taxon>
        <taxon>Gnathostoma</taxon>
    </lineage>
</organism>
<feature type="compositionally biased region" description="Basic and acidic residues" evidence="1">
    <location>
        <begin position="270"/>
        <end position="286"/>
    </location>
</feature>
<keyword evidence="4" id="KW-1185">Reference proteome</keyword>
<reference evidence="3 4" key="1">
    <citation type="submission" date="2024-08" db="EMBL/GenBank/DDBJ databases">
        <title>Gnathostoma spinigerum genome.</title>
        <authorList>
            <person name="Gonzalez-Bertolin B."/>
            <person name="Monzon S."/>
            <person name="Zaballos A."/>
            <person name="Jimenez P."/>
            <person name="Dekumyoy P."/>
            <person name="Varona S."/>
            <person name="Cuesta I."/>
            <person name="Sumanam S."/>
            <person name="Adisakwattana P."/>
            <person name="Gasser R.B."/>
            <person name="Hernandez-Gonzalez A."/>
            <person name="Young N.D."/>
            <person name="Perteguer M.J."/>
        </authorList>
    </citation>
    <scope>NUCLEOTIDE SEQUENCE [LARGE SCALE GENOMIC DNA]</scope>
    <source>
        <strain evidence="3">AL3</strain>
        <tissue evidence="3">Liver</tissue>
    </source>
</reference>
<feature type="chain" id="PRO_5044777888" evidence="2">
    <location>
        <begin position="23"/>
        <end position="334"/>
    </location>
</feature>
<feature type="region of interest" description="Disordered" evidence="1">
    <location>
        <begin position="260"/>
        <end position="296"/>
    </location>
</feature>
<evidence type="ECO:0000256" key="2">
    <source>
        <dbReference type="SAM" id="SignalP"/>
    </source>
</evidence>
<gene>
    <name evidence="3" type="ORF">AB6A40_008946</name>
</gene>
<evidence type="ECO:0000313" key="3">
    <source>
        <dbReference type="EMBL" id="MFH4982237.1"/>
    </source>
</evidence>
<keyword evidence="2" id="KW-0732">Signal</keyword>